<keyword evidence="3" id="KW-1185">Reference proteome</keyword>
<evidence type="ECO:0000259" key="1">
    <source>
        <dbReference type="PROSITE" id="PS50181"/>
    </source>
</evidence>
<dbReference type="AlphaFoldDB" id="A0A1R2AMJ9"/>
<sequence>MDKIPSVLYADIFVFLNVREIFRSLILVSKSFKNEIESSHFLNLVLMWTLRAEGLKRFTEENALNLLKELTNKKKQEFLEFLPCSTDGGADEDQESFWFGHAFEYNDKAWCTLEGSFNANASGVLASTQDLIGYHWANKEAVSIVRSWLKKKGKPLYKKNEHIAVAIFNHVVTSFPLDAISIDEPDPEAFKQTVRKIFINLRPFKSGIEESRRFPNKNDVLDMPFDRNSADNSSFYAIINQLSISRKGGFTCPVKTLMVFISHVYIDILDPSLKVYNDMKEYENLIHVHDYFPSSAQPREKIIEPGVEYCEFGWTNEILKPVLWVNFLATERISEKNFKLKQLVSAKYVYVKLICPEDRREERNWNHEVMNIDCNYVVPKGRLIFLG</sequence>
<dbReference type="Proteomes" id="UP000187209">
    <property type="component" value="Unassembled WGS sequence"/>
</dbReference>
<protein>
    <recommendedName>
        <fullName evidence="1">F-box domain-containing protein</fullName>
    </recommendedName>
</protein>
<reference evidence="2 3" key="1">
    <citation type="submission" date="2016-11" db="EMBL/GenBank/DDBJ databases">
        <title>The macronuclear genome of Stentor coeruleus: a giant cell with tiny introns.</title>
        <authorList>
            <person name="Slabodnick M."/>
            <person name="Ruby J.G."/>
            <person name="Reiff S.B."/>
            <person name="Swart E.C."/>
            <person name="Gosai S."/>
            <person name="Prabakaran S."/>
            <person name="Witkowska E."/>
            <person name="Larue G.E."/>
            <person name="Fisher S."/>
            <person name="Freeman R.M."/>
            <person name="Gunawardena J."/>
            <person name="Chu W."/>
            <person name="Stover N.A."/>
            <person name="Gregory B.D."/>
            <person name="Nowacki M."/>
            <person name="Derisi J."/>
            <person name="Roy S.W."/>
            <person name="Marshall W.F."/>
            <person name="Sood P."/>
        </authorList>
    </citation>
    <scope>NUCLEOTIDE SEQUENCE [LARGE SCALE GENOMIC DNA]</scope>
    <source>
        <strain evidence="2">WM001</strain>
    </source>
</reference>
<accession>A0A1R2AMJ9</accession>
<evidence type="ECO:0000313" key="2">
    <source>
        <dbReference type="EMBL" id="OMJ65758.1"/>
    </source>
</evidence>
<gene>
    <name evidence="2" type="ORF">SteCoe_37664</name>
</gene>
<dbReference type="InterPro" id="IPR001810">
    <property type="entry name" value="F-box_dom"/>
</dbReference>
<comment type="caution">
    <text evidence="2">The sequence shown here is derived from an EMBL/GenBank/DDBJ whole genome shotgun (WGS) entry which is preliminary data.</text>
</comment>
<evidence type="ECO:0000313" key="3">
    <source>
        <dbReference type="Proteomes" id="UP000187209"/>
    </source>
</evidence>
<name>A0A1R2AMJ9_9CILI</name>
<dbReference type="EMBL" id="MPUH01001955">
    <property type="protein sequence ID" value="OMJ65758.1"/>
    <property type="molecule type" value="Genomic_DNA"/>
</dbReference>
<dbReference type="OrthoDB" id="322025at2759"/>
<feature type="domain" description="F-box" evidence="1">
    <location>
        <begin position="1"/>
        <end position="44"/>
    </location>
</feature>
<dbReference type="PROSITE" id="PS50181">
    <property type="entry name" value="FBOX"/>
    <property type="match status" value="1"/>
</dbReference>
<proteinExistence type="predicted"/>
<organism evidence="2 3">
    <name type="scientific">Stentor coeruleus</name>
    <dbReference type="NCBI Taxonomy" id="5963"/>
    <lineage>
        <taxon>Eukaryota</taxon>
        <taxon>Sar</taxon>
        <taxon>Alveolata</taxon>
        <taxon>Ciliophora</taxon>
        <taxon>Postciliodesmatophora</taxon>
        <taxon>Heterotrichea</taxon>
        <taxon>Heterotrichida</taxon>
        <taxon>Stentoridae</taxon>
        <taxon>Stentor</taxon>
    </lineage>
</organism>